<reference evidence="1" key="2">
    <citation type="submission" date="2020-09" db="EMBL/GenBank/DDBJ databases">
        <authorList>
            <person name="Sun Q."/>
            <person name="Zhou Y."/>
        </authorList>
    </citation>
    <scope>NUCLEOTIDE SEQUENCE</scope>
    <source>
        <strain evidence="1">CGMCC 1.15322</strain>
    </source>
</reference>
<comment type="caution">
    <text evidence="1">The sequence shown here is derived from an EMBL/GenBank/DDBJ whole genome shotgun (WGS) entry which is preliminary data.</text>
</comment>
<organism evidence="1 2">
    <name type="scientific">Polaromonas eurypsychrophila</name>
    <dbReference type="NCBI Taxonomy" id="1614635"/>
    <lineage>
        <taxon>Bacteria</taxon>
        <taxon>Pseudomonadati</taxon>
        <taxon>Pseudomonadota</taxon>
        <taxon>Betaproteobacteria</taxon>
        <taxon>Burkholderiales</taxon>
        <taxon>Comamonadaceae</taxon>
        <taxon>Polaromonas</taxon>
    </lineage>
</organism>
<dbReference type="AlphaFoldDB" id="A0A916WKS4"/>
<gene>
    <name evidence="1" type="ORF">GCM10011496_30010</name>
</gene>
<reference evidence="1" key="1">
    <citation type="journal article" date="2014" name="Int. J. Syst. Evol. Microbiol.">
        <title>Complete genome sequence of Corynebacterium casei LMG S-19264T (=DSM 44701T), isolated from a smear-ripened cheese.</title>
        <authorList>
            <consortium name="US DOE Joint Genome Institute (JGI-PGF)"/>
            <person name="Walter F."/>
            <person name="Albersmeier A."/>
            <person name="Kalinowski J."/>
            <person name="Ruckert C."/>
        </authorList>
    </citation>
    <scope>NUCLEOTIDE SEQUENCE</scope>
    <source>
        <strain evidence="1">CGMCC 1.15322</strain>
    </source>
</reference>
<proteinExistence type="predicted"/>
<evidence type="ECO:0000313" key="2">
    <source>
        <dbReference type="Proteomes" id="UP000620596"/>
    </source>
</evidence>
<dbReference type="EMBL" id="BMIG01000012">
    <property type="protein sequence ID" value="GGB07116.1"/>
    <property type="molecule type" value="Genomic_DNA"/>
</dbReference>
<dbReference type="Proteomes" id="UP000620596">
    <property type="component" value="Unassembled WGS sequence"/>
</dbReference>
<dbReference type="RefSeq" id="WP_188709325.1">
    <property type="nucleotide sequence ID" value="NZ_BMIG01000012.1"/>
</dbReference>
<accession>A0A916WKS4</accession>
<name>A0A916WKS4_9BURK</name>
<evidence type="ECO:0000313" key="1">
    <source>
        <dbReference type="EMBL" id="GGB07116.1"/>
    </source>
</evidence>
<protein>
    <submittedName>
        <fullName evidence="1">Uncharacterized protein</fullName>
    </submittedName>
</protein>
<sequence length="252" mass="27308">MQTMNAFPHPDAAAPVVVPASAPAWASAHHFHRIADPSSFAWLSGRSPQTTTPPQVSLCFGMDVVYLPLDVLRWFPNELVLAIPFLTVPPVEFFFACNEGGKRWWCFVVLSKAQIPMALVFDVSPSVLLITGLGLRETHVDVQSGVVSRGRDFDYRANAAVLCPMEVTSIRTEWMSPETREYFCIREGSSQGSTPSVPTLADVLGPRKMPPTISPVEVSIGTPALGLRMRVNDDEPLARYLDSLAGGAGGAA</sequence>
<keyword evidence="2" id="KW-1185">Reference proteome</keyword>